<dbReference type="SUPFAM" id="SSF109854">
    <property type="entry name" value="DinB/YfiT-like putative metalloenzymes"/>
    <property type="match status" value="1"/>
</dbReference>
<accession>A0AA49Q5Q2</accession>
<evidence type="ECO:0000313" key="7">
    <source>
        <dbReference type="EMBL" id="WKW16089.1"/>
    </source>
</evidence>
<evidence type="ECO:0000259" key="5">
    <source>
        <dbReference type="Pfam" id="PF12867"/>
    </source>
</evidence>
<dbReference type="HAMAP" id="MF_01256">
    <property type="entry name" value="YfiT_hydrol"/>
    <property type="match status" value="1"/>
</dbReference>
<accession>A0AA49K1P1</accession>
<dbReference type="NCBIfam" id="NF009807">
    <property type="entry name" value="PRK13291.1"/>
    <property type="match status" value="1"/>
</dbReference>
<keyword evidence="2" id="KW-0479">Metal-binding</keyword>
<evidence type="ECO:0000313" key="8">
    <source>
        <dbReference type="Proteomes" id="UP001229955"/>
    </source>
</evidence>
<dbReference type="EMBL" id="CP130613">
    <property type="protein sequence ID" value="WKW16089.1"/>
    <property type="molecule type" value="Genomic_DNA"/>
</dbReference>
<dbReference type="InterPro" id="IPR023774">
    <property type="entry name" value="Put_metal_dep_hydrolase_YfiT"/>
</dbReference>
<keyword evidence="1" id="KW-0963">Cytoplasm</keyword>
<reference evidence="6" key="1">
    <citation type="submission" date="2023-07" db="EMBL/GenBank/DDBJ databases">
        <authorList>
            <person name="Haufschild T."/>
            <person name="Kallscheuer N."/>
            <person name="Hammer J."/>
            <person name="Kohn T."/>
            <person name="Kabuu M."/>
            <person name="Jogler M."/>
            <person name="Wohfarth N."/>
            <person name="Heuer A."/>
            <person name="Rohde M."/>
            <person name="van Teeseling M.C.F."/>
            <person name="Jogler C."/>
        </authorList>
    </citation>
    <scope>NUCLEOTIDE SEQUENCE</scope>
    <source>
        <strain evidence="6">Strain 138</strain>
        <strain evidence="7">Strain 318</strain>
    </source>
</reference>
<keyword evidence="8" id="KW-1185">Reference proteome</keyword>
<dbReference type="Gene3D" id="1.20.120.450">
    <property type="entry name" value="dinb family like domain"/>
    <property type="match status" value="1"/>
</dbReference>
<dbReference type="AlphaFoldDB" id="A0AA49Q5Q2"/>
<proteinExistence type="inferred from homology"/>
<evidence type="ECO:0000256" key="3">
    <source>
        <dbReference type="ARBA" id="ARBA00022801"/>
    </source>
</evidence>
<dbReference type="InterPro" id="IPR034660">
    <property type="entry name" value="DinB/YfiT-like"/>
</dbReference>
<dbReference type="GO" id="GO:0046872">
    <property type="term" value="F:metal ion binding"/>
    <property type="evidence" value="ECO:0007669"/>
    <property type="project" value="UniProtKB-KW"/>
</dbReference>
<dbReference type="InterPro" id="IPR024775">
    <property type="entry name" value="DinB-like"/>
</dbReference>
<gene>
    <name evidence="6" type="ORF">Strain138_002498</name>
    <name evidence="7" type="ORF">Strain318_002498</name>
</gene>
<dbReference type="Pfam" id="PF12867">
    <property type="entry name" value="DinB_2"/>
    <property type="match status" value="1"/>
</dbReference>
<dbReference type="KEGG" id="pspc:Strain318_002498"/>
<keyword evidence="4" id="KW-0862">Zinc</keyword>
<evidence type="ECO:0000256" key="2">
    <source>
        <dbReference type="ARBA" id="ARBA00022723"/>
    </source>
</evidence>
<dbReference type="EMBL" id="CP130612">
    <property type="protein sequence ID" value="WKW13182.1"/>
    <property type="molecule type" value="Genomic_DNA"/>
</dbReference>
<organism evidence="6">
    <name type="scientific">Pseudogemmatithrix spongiicola</name>
    <dbReference type="NCBI Taxonomy" id="3062599"/>
    <lineage>
        <taxon>Bacteria</taxon>
        <taxon>Pseudomonadati</taxon>
        <taxon>Gemmatimonadota</taxon>
        <taxon>Gemmatimonadia</taxon>
        <taxon>Gemmatimonadales</taxon>
        <taxon>Gemmatimonadaceae</taxon>
        <taxon>Pseudogemmatithrix</taxon>
    </lineage>
</organism>
<keyword evidence="3 6" id="KW-0378">Hydrolase</keyword>
<dbReference type="Proteomes" id="UP001229955">
    <property type="component" value="Chromosome"/>
</dbReference>
<feature type="domain" description="DinB-like" evidence="5">
    <location>
        <begin position="34"/>
        <end position="166"/>
    </location>
</feature>
<evidence type="ECO:0000256" key="4">
    <source>
        <dbReference type="ARBA" id="ARBA00022833"/>
    </source>
</evidence>
<dbReference type="RefSeq" id="WP_367886043.1">
    <property type="nucleotide sequence ID" value="NZ_CP130612.1"/>
</dbReference>
<sequence>MTDDLRYPIGPWRPPTSAVTPEWRANHIRDIAELPAQMRAAVAGLDDRQLDTPYRPGGWTLRQVVHHVADSHANGFIRQKLALTESNPTVKPYDEERWAELPDAQLPIDVSLRMLDAIHERWAALLRALRPERFSAPYQHPQSGPQTLDSSLSNYSWHGRHHVAHITALRVRQSW</sequence>
<dbReference type="GO" id="GO:0016787">
    <property type="term" value="F:hydrolase activity"/>
    <property type="evidence" value="ECO:0007669"/>
    <property type="project" value="UniProtKB-KW"/>
</dbReference>
<evidence type="ECO:0000313" key="6">
    <source>
        <dbReference type="EMBL" id="WKW13182.1"/>
    </source>
</evidence>
<name>A0AA49Q5Q2_9BACT</name>
<evidence type="ECO:0000256" key="1">
    <source>
        <dbReference type="ARBA" id="ARBA00022490"/>
    </source>
</evidence>
<protein>
    <submittedName>
        <fullName evidence="6">Metal-dependent hydrolase</fullName>
    </submittedName>
</protein>